<organism evidence="2 3">
    <name type="scientific">Rhynchospora pubera</name>
    <dbReference type="NCBI Taxonomy" id="906938"/>
    <lineage>
        <taxon>Eukaryota</taxon>
        <taxon>Viridiplantae</taxon>
        <taxon>Streptophyta</taxon>
        <taxon>Embryophyta</taxon>
        <taxon>Tracheophyta</taxon>
        <taxon>Spermatophyta</taxon>
        <taxon>Magnoliopsida</taxon>
        <taxon>Liliopsida</taxon>
        <taxon>Poales</taxon>
        <taxon>Cyperaceae</taxon>
        <taxon>Cyperoideae</taxon>
        <taxon>Rhynchosporeae</taxon>
        <taxon>Rhynchospora</taxon>
    </lineage>
</organism>
<feature type="compositionally biased region" description="Low complexity" evidence="1">
    <location>
        <begin position="202"/>
        <end position="215"/>
    </location>
</feature>
<feature type="compositionally biased region" description="Low complexity" evidence="1">
    <location>
        <begin position="283"/>
        <end position="295"/>
    </location>
</feature>
<feature type="region of interest" description="Disordered" evidence="1">
    <location>
        <begin position="315"/>
        <end position="336"/>
    </location>
</feature>
<keyword evidence="3" id="KW-1185">Reference proteome</keyword>
<reference evidence="2" key="1">
    <citation type="submission" date="2022-08" db="EMBL/GenBank/DDBJ databases">
        <authorList>
            <person name="Marques A."/>
        </authorList>
    </citation>
    <scope>NUCLEOTIDE SEQUENCE</scope>
    <source>
        <strain evidence="2">RhyPub2mFocal</strain>
        <tissue evidence="2">Leaves</tissue>
    </source>
</reference>
<dbReference type="PANTHER" id="PTHR36775:SF1">
    <property type="entry name" value="LYR MOTIF PROTEIN"/>
    <property type="match status" value="1"/>
</dbReference>
<evidence type="ECO:0000313" key="2">
    <source>
        <dbReference type="EMBL" id="KAJ4802122.1"/>
    </source>
</evidence>
<dbReference type="PANTHER" id="PTHR36775">
    <property type="entry name" value="LYR MOTIF PROTEIN"/>
    <property type="match status" value="1"/>
</dbReference>
<accession>A0AAV8GFN7</accession>
<evidence type="ECO:0000313" key="3">
    <source>
        <dbReference type="Proteomes" id="UP001140206"/>
    </source>
</evidence>
<evidence type="ECO:0000256" key="1">
    <source>
        <dbReference type="SAM" id="MobiDB-lite"/>
    </source>
</evidence>
<name>A0AAV8GFN7_9POAL</name>
<feature type="region of interest" description="Disordered" evidence="1">
    <location>
        <begin position="281"/>
        <end position="301"/>
    </location>
</feature>
<sequence>MLYNFQAVVSGDESVTQACQLYYNTLFGSVPPPSLPFSLLDKLGPRCDLSQLDNSITEKELLAAINRLSKGKASGLDEYPIEFFRVCWSFIKEDFIKAVDSFQNEHRSLAPLNKAVITLVPKKTQPVNITDYRPISVVNTTTKWVDRGEFPLFLVVWLTFLPLLSPIRQSISLISTLHSPEVSLRICDARRRPFRNESAPMTPRTTTTRSQSHQRSNSKPSLIESVAHQLHSWKPFQLHQTLIADPSKSKPYLFPTKKPCRSDRSTAPDLSCLSLREDTNLPASASASASASATSRPREDPFFLQDGYKPWFARKRRRRGSRSVSGRSSDRSTTHVTPLTCTAATCSDSSGELMSWGSDVSEVRIPRHRDHNSALSFAAEKDGAGSASASASASGLVGAAGLGQEKDLLPGNESGYGSEPGYRGDGEFGYGDEFDEEDEFDVRHLLFWGDHRIRDGYQRGMEGKNKIGELKSHHRNRRKKIII</sequence>
<dbReference type="AlphaFoldDB" id="A0AAV8GFN7"/>
<feature type="region of interest" description="Disordered" evidence="1">
    <location>
        <begin position="404"/>
        <end position="427"/>
    </location>
</feature>
<comment type="caution">
    <text evidence="2">The sequence shown here is derived from an EMBL/GenBank/DDBJ whole genome shotgun (WGS) entry which is preliminary data.</text>
</comment>
<gene>
    <name evidence="2" type="ORF">LUZ62_014688</name>
</gene>
<feature type="region of interest" description="Disordered" evidence="1">
    <location>
        <begin position="193"/>
        <end position="221"/>
    </location>
</feature>
<dbReference type="Proteomes" id="UP001140206">
    <property type="component" value="Chromosome 1"/>
</dbReference>
<protein>
    <submittedName>
        <fullName evidence="2">LYR motif-containing protein 7 isoform 2</fullName>
    </submittedName>
</protein>
<proteinExistence type="predicted"/>
<dbReference type="EMBL" id="JAMFTS010000001">
    <property type="protein sequence ID" value="KAJ4802122.1"/>
    <property type="molecule type" value="Genomic_DNA"/>
</dbReference>